<keyword evidence="13" id="KW-1185">Reference proteome</keyword>
<dbReference type="HOGENOM" id="CLU_009227_1_4_9"/>
<comment type="similarity">
    <text evidence="2 10">Belongs to the transketolase family. DXPS subfamily.</text>
</comment>
<feature type="binding site" evidence="10">
    <location>
        <position position="371"/>
    </location>
    <ligand>
        <name>thiamine diphosphate</name>
        <dbReference type="ChEBI" id="CHEBI:58937"/>
    </ligand>
</feature>
<evidence type="ECO:0000256" key="10">
    <source>
        <dbReference type="HAMAP-Rule" id="MF_00315"/>
    </source>
</evidence>
<comment type="subunit">
    <text evidence="3 10">Homodimer.</text>
</comment>
<evidence type="ECO:0000256" key="4">
    <source>
        <dbReference type="ARBA" id="ARBA00022679"/>
    </source>
</evidence>
<organism evidence="12 13">
    <name type="scientific">Exiguobacterium sp. (strain ATCC BAA-1283 / AT1b)</name>
    <dbReference type="NCBI Taxonomy" id="360911"/>
    <lineage>
        <taxon>Bacteria</taxon>
        <taxon>Bacillati</taxon>
        <taxon>Bacillota</taxon>
        <taxon>Bacilli</taxon>
        <taxon>Bacillales</taxon>
        <taxon>Bacillales Family XII. Incertae Sedis</taxon>
        <taxon>Exiguobacterium</taxon>
    </lineage>
</organism>
<dbReference type="OrthoDB" id="9803371at2"/>
<dbReference type="CDD" id="cd07033">
    <property type="entry name" value="TPP_PYR_DXS_TK_like"/>
    <property type="match status" value="1"/>
</dbReference>
<dbReference type="eggNOG" id="COG1154">
    <property type="taxonomic scope" value="Bacteria"/>
</dbReference>
<dbReference type="GO" id="GO:0019288">
    <property type="term" value="P:isopentenyl diphosphate biosynthetic process, methylerythritol 4-phosphate pathway"/>
    <property type="evidence" value="ECO:0007669"/>
    <property type="project" value="TreeGrafter"/>
</dbReference>
<dbReference type="SUPFAM" id="SSF52518">
    <property type="entry name" value="Thiamin diphosphate-binding fold (THDP-binding)"/>
    <property type="match status" value="2"/>
</dbReference>
<dbReference type="Gene3D" id="3.40.50.920">
    <property type="match status" value="1"/>
</dbReference>
<protein>
    <recommendedName>
        <fullName evidence="10">1-deoxy-D-xylulose-5-phosphate synthase</fullName>
        <ecNumber evidence="10">2.2.1.7</ecNumber>
    </recommendedName>
    <alternativeName>
        <fullName evidence="10">1-deoxyxylulose-5-phosphate synthase</fullName>
        <shortName evidence="10">DXP synthase</shortName>
        <shortName evidence="10">DXPS</shortName>
    </alternativeName>
</protein>
<dbReference type="Pfam" id="PF02780">
    <property type="entry name" value="Transketolase_C"/>
    <property type="match status" value="1"/>
</dbReference>
<feature type="binding site" evidence="10">
    <location>
        <position position="288"/>
    </location>
    <ligand>
        <name>thiamine diphosphate</name>
        <dbReference type="ChEBI" id="CHEBI:58937"/>
    </ligand>
</feature>
<dbReference type="SUPFAM" id="SSF52922">
    <property type="entry name" value="TK C-terminal domain-like"/>
    <property type="match status" value="1"/>
</dbReference>
<feature type="binding site" evidence="10">
    <location>
        <position position="177"/>
    </location>
    <ligand>
        <name>thiamine diphosphate</name>
        <dbReference type="ChEBI" id="CHEBI:58937"/>
    </ligand>
</feature>
<comment type="catalytic activity">
    <reaction evidence="10">
        <text>D-glyceraldehyde 3-phosphate + pyruvate + H(+) = 1-deoxy-D-xylulose 5-phosphate + CO2</text>
        <dbReference type="Rhea" id="RHEA:12605"/>
        <dbReference type="ChEBI" id="CHEBI:15361"/>
        <dbReference type="ChEBI" id="CHEBI:15378"/>
        <dbReference type="ChEBI" id="CHEBI:16526"/>
        <dbReference type="ChEBI" id="CHEBI:57792"/>
        <dbReference type="ChEBI" id="CHEBI:59776"/>
        <dbReference type="EC" id="2.2.1.7"/>
    </reaction>
</comment>
<evidence type="ECO:0000256" key="5">
    <source>
        <dbReference type="ARBA" id="ARBA00022723"/>
    </source>
</evidence>
<feature type="binding site" evidence="10">
    <location>
        <position position="75"/>
    </location>
    <ligand>
        <name>thiamine diphosphate</name>
        <dbReference type="ChEBI" id="CHEBI:58937"/>
    </ligand>
</feature>
<dbReference type="FunFam" id="3.40.50.920:FF:000002">
    <property type="entry name" value="1-deoxy-D-xylulose-5-phosphate synthase"/>
    <property type="match status" value="1"/>
</dbReference>
<evidence type="ECO:0000256" key="9">
    <source>
        <dbReference type="ARBA" id="ARBA00023229"/>
    </source>
</evidence>
<dbReference type="Pfam" id="PF02779">
    <property type="entry name" value="Transket_pyr"/>
    <property type="match status" value="1"/>
</dbReference>
<dbReference type="GO" id="GO:0008661">
    <property type="term" value="F:1-deoxy-D-xylulose-5-phosphate synthase activity"/>
    <property type="evidence" value="ECO:0007669"/>
    <property type="project" value="UniProtKB-UniRule"/>
</dbReference>
<evidence type="ECO:0000256" key="6">
    <source>
        <dbReference type="ARBA" id="ARBA00022842"/>
    </source>
</evidence>
<dbReference type="EC" id="2.2.1.7" evidence="10"/>
<dbReference type="EMBL" id="CP001615">
    <property type="protein sequence ID" value="ACQ69450.1"/>
    <property type="molecule type" value="Genomic_DNA"/>
</dbReference>
<feature type="binding site" evidence="10">
    <location>
        <begin position="149"/>
        <end position="150"/>
    </location>
    <ligand>
        <name>thiamine diphosphate</name>
        <dbReference type="ChEBI" id="CHEBI:58937"/>
    </ligand>
</feature>
<dbReference type="PANTHER" id="PTHR43322">
    <property type="entry name" value="1-D-DEOXYXYLULOSE 5-PHOSPHATE SYNTHASE-RELATED"/>
    <property type="match status" value="1"/>
</dbReference>
<evidence type="ECO:0000313" key="13">
    <source>
        <dbReference type="Proteomes" id="UP000000716"/>
    </source>
</evidence>
<dbReference type="CDD" id="cd02007">
    <property type="entry name" value="TPP_DXS"/>
    <property type="match status" value="1"/>
</dbReference>
<dbReference type="GO" id="GO:0016114">
    <property type="term" value="P:terpenoid biosynthetic process"/>
    <property type="evidence" value="ECO:0007669"/>
    <property type="project" value="UniProtKB-UniRule"/>
</dbReference>
<dbReference type="PROSITE" id="PS00801">
    <property type="entry name" value="TRANSKETOLASE_1"/>
    <property type="match status" value="1"/>
</dbReference>
<dbReference type="PANTHER" id="PTHR43322:SF5">
    <property type="entry name" value="1-DEOXY-D-XYLULOSE-5-PHOSPHATE SYNTHASE, CHLOROPLASTIC"/>
    <property type="match status" value="1"/>
</dbReference>
<evidence type="ECO:0000259" key="11">
    <source>
        <dbReference type="SMART" id="SM00861"/>
    </source>
</evidence>
<dbReference type="NCBIfam" id="TIGR00204">
    <property type="entry name" value="dxs"/>
    <property type="match status" value="1"/>
</dbReference>
<dbReference type="NCBIfam" id="NF003933">
    <property type="entry name" value="PRK05444.2-2"/>
    <property type="match status" value="1"/>
</dbReference>
<comment type="function">
    <text evidence="10">Catalyzes the acyloin condensation reaction between C atoms 2 and 3 of pyruvate and glyceraldehyde 3-phosphate to yield 1-deoxy-D-xylulose-5-phosphate (DXP).</text>
</comment>
<dbReference type="Pfam" id="PF13292">
    <property type="entry name" value="DXP_synthase_N"/>
    <property type="match status" value="1"/>
</dbReference>
<feature type="binding site" evidence="10">
    <location>
        <begin position="116"/>
        <end position="118"/>
    </location>
    <ligand>
        <name>thiamine diphosphate</name>
        <dbReference type="ChEBI" id="CHEBI:58937"/>
    </ligand>
</feature>
<dbReference type="SMART" id="SM00861">
    <property type="entry name" value="Transket_pyr"/>
    <property type="match status" value="1"/>
</dbReference>
<comment type="cofactor">
    <cofactor evidence="10">
        <name>Mg(2+)</name>
        <dbReference type="ChEBI" id="CHEBI:18420"/>
    </cofactor>
    <text evidence="10">Binds 1 Mg(2+) ion per subunit.</text>
</comment>
<keyword evidence="6 10" id="KW-0460">Magnesium</keyword>
<dbReference type="GO" id="GO:0000287">
    <property type="term" value="F:magnesium ion binding"/>
    <property type="evidence" value="ECO:0007669"/>
    <property type="project" value="UniProtKB-UniRule"/>
</dbReference>
<accession>C4L3F2</accession>
<proteinExistence type="inferred from homology"/>
<keyword evidence="5 10" id="KW-0479">Metal-binding</keyword>
<dbReference type="GO" id="GO:0009228">
    <property type="term" value="P:thiamine biosynthetic process"/>
    <property type="evidence" value="ECO:0007669"/>
    <property type="project" value="UniProtKB-UniRule"/>
</dbReference>
<reference evidence="12 13" key="1">
    <citation type="journal article" date="2011" name="J. Bacteriol.">
        <title>Complete genome sequence of the Thermophilic Bacterium Exiguobacterium sp. AT1b.</title>
        <authorList>
            <person name="Vishnivetskaya T.A."/>
            <person name="Lucas S."/>
            <person name="Copeland A."/>
            <person name="Lapidus A."/>
            <person name="Glavina Del Rio T."/>
            <person name="Dalin E."/>
            <person name="Tice H."/>
            <person name="Bruce D.C."/>
            <person name="Goodwin L.A."/>
            <person name="Pitluck S."/>
            <person name="Saunders E."/>
            <person name="Brettin T."/>
            <person name="Detter C."/>
            <person name="Han C."/>
            <person name="Larimer F."/>
            <person name="Land M.L."/>
            <person name="Hauser L.J."/>
            <person name="Kyrpides N.C."/>
            <person name="Ovchinnikova G."/>
            <person name="Kathariou S."/>
            <person name="Ramaley R.F."/>
            <person name="Rodrigues D.F."/>
            <person name="Hendrix C."/>
            <person name="Richardson P."/>
            <person name="Tiedje J.M."/>
        </authorList>
    </citation>
    <scope>NUCLEOTIDE SEQUENCE [LARGE SCALE GENOMIC DNA]</scope>
    <source>
        <strain evidence="13">ATCC BAA-1283 / AT1b</strain>
    </source>
</reference>
<evidence type="ECO:0000256" key="2">
    <source>
        <dbReference type="ARBA" id="ARBA00011081"/>
    </source>
</evidence>
<dbReference type="PROSITE" id="PS00802">
    <property type="entry name" value="TRANSKETOLASE_2"/>
    <property type="match status" value="1"/>
</dbReference>
<keyword evidence="9 10" id="KW-0414">Isoprene biosynthesis</keyword>
<feature type="binding site" evidence="10">
    <location>
        <position position="177"/>
    </location>
    <ligand>
        <name>Mg(2+)</name>
        <dbReference type="ChEBI" id="CHEBI:18420"/>
    </ligand>
</feature>
<dbReference type="FunFam" id="3.40.50.970:FF:000030">
    <property type="entry name" value="1-deoxy-D-xylulose-5-phosphate synthase"/>
    <property type="match status" value="1"/>
</dbReference>
<name>C4L3F2_EXISA</name>
<dbReference type="HAMAP" id="MF_00315">
    <property type="entry name" value="DXP_synth"/>
    <property type="match status" value="1"/>
</dbReference>
<dbReference type="InterPro" id="IPR005475">
    <property type="entry name" value="Transketolase-like_Pyr-bd"/>
</dbReference>
<dbReference type="GO" id="GO:0030976">
    <property type="term" value="F:thiamine pyrophosphate binding"/>
    <property type="evidence" value="ECO:0007669"/>
    <property type="project" value="UniProtKB-UniRule"/>
</dbReference>
<dbReference type="GO" id="GO:0005829">
    <property type="term" value="C:cytosol"/>
    <property type="evidence" value="ECO:0007669"/>
    <property type="project" value="TreeGrafter"/>
</dbReference>
<feature type="binding site" evidence="10">
    <location>
        <position position="148"/>
    </location>
    <ligand>
        <name>Mg(2+)</name>
        <dbReference type="ChEBI" id="CHEBI:18420"/>
    </ligand>
</feature>
<evidence type="ECO:0000256" key="1">
    <source>
        <dbReference type="ARBA" id="ARBA00004980"/>
    </source>
</evidence>
<sequence>MVIMDLTSIQDPSFLKRMSVSELESLGSDIRRFLIEKLAVTGGHLAPNLGVVELTLALHRVFDSPKDQLVWDVGHQAYVHKILTGRTNQFDTLRQYNGLCGFPKRCESEHDVWETGHSSTSLSAAMGIAIANELKGRANDRAIAIIGDGALTGGMALEALNHIGAEKQNVIVILNDNEMSIAPNVGAMHNMLGRIRASRKLKHAREEMESLIKHIPLVGSSLERSGERVKDLLKSALIPGTFFEELGFTYFGPTDGHDLKDLLETLEYAKKIDGPVLVHVITKKGKGYRPAELDGVGTWHGLGPYKIESGEVIKGKPKGPSYSKVVAETITKVAESDERVTLITPAMSVGSKLDCFTKKFPERMFDVGIAEQHAVTLAGGQATQGLKPVVSIYSTFFQRAYDQLVHDICRQNLNVVFTIDRSGLVGADGETHQGVFDIAFMRHVPNIRILMAKDEEELQQLVYSALRYDGGPIAIRFPRGEGIGVPMSETLQEISLDDWEVEAEGTDVAILTFGPQVQDALEVRALLEGKLSVRVINCRTIKPLDDAMLTSLYAEGIPLVTLEEAALAGGFGSSVLEHANEAGAFPRIQRLGIPDRYIEHGGVNQLLEEIGLRPAQMAESIERFVMETNRQNV</sequence>
<evidence type="ECO:0000256" key="3">
    <source>
        <dbReference type="ARBA" id="ARBA00011738"/>
    </source>
</evidence>
<dbReference type="InterPro" id="IPR029061">
    <property type="entry name" value="THDP-binding"/>
</dbReference>
<dbReference type="InterPro" id="IPR020826">
    <property type="entry name" value="Transketolase_BS"/>
</dbReference>
<dbReference type="InterPro" id="IPR033248">
    <property type="entry name" value="Transketolase_C"/>
</dbReference>
<dbReference type="InterPro" id="IPR005477">
    <property type="entry name" value="Dxylulose-5-P_synthase"/>
</dbReference>
<evidence type="ECO:0000313" key="12">
    <source>
        <dbReference type="EMBL" id="ACQ69450.1"/>
    </source>
</evidence>
<dbReference type="KEGG" id="eat:EAT1b_0518"/>
<dbReference type="Gene3D" id="3.40.50.970">
    <property type="match status" value="2"/>
</dbReference>
<comment type="cofactor">
    <cofactor evidence="10">
        <name>thiamine diphosphate</name>
        <dbReference type="ChEBI" id="CHEBI:58937"/>
    </cofactor>
    <text evidence="10">Binds 1 thiamine pyrophosphate per subunit.</text>
</comment>
<dbReference type="STRING" id="360911.EAT1b_0518"/>
<dbReference type="UniPathway" id="UPA00064">
    <property type="reaction ID" value="UER00091"/>
</dbReference>
<dbReference type="InterPro" id="IPR049557">
    <property type="entry name" value="Transketolase_CS"/>
</dbReference>
<keyword evidence="4 10" id="KW-0808">Transferase</keyword>
<comment type="pathway">
    <text evidence="1 10">Metabolic intermediate biosynthesis; 1-deoxy-D-xylulose 5-phosphate biosynthesis; 1-deoxy-D-xylulose 5-phosphate from D-glyceraldehyde 3-phosphate and pyruvate: step 1/1.</text>
</comment>
<evidence type="ECO:0000256" key="8">
    <source>
        <dbReference type="ARBA" id="ARBA00023052"/>
    </source>
</evidence>
<dbReference type="AlphaFoldDB" id="C4L3F2"/>
<keyword evidence="8 10" id="KW-0786">Thiamine pyrophosphate</keyword>
<evidence type="ECO:0000256" key="7">
    <source>
        <dbReference type="ARBA" id="ARBA00022977"/>
    </source>
</evidence>
<dbReference type="InterPro" id="IPR009014">
    <property type="entry name" value="Transketo_C/PFOR_II"/>
</dbReference>
<keyword evidence="7 10" id="KW-0784">Thiamine biosynthesis</keyword>
<gene>
    <name evidence="10" type="primary">dxs</name>
    <name evidence="12" type="ordered locus">EAT1b_0518</name>
</gene>
<feature type="domain" description="Transketolase-like pyrimidine-binding" evidence="11">
    <location>
        <begin position="320"/>
        <end position="485"/>
    </location>
</feature>
<dbReference type="Proteomes" id="UP000000716">
    <property type="component" value="Chromosome"/>
</dbReference>